<evidence type="ECO:0000313" key="3">
    <source>
        <dbReference type="EMBL" id="MDR6289920.1"/>
    </source>
</evidence>
<organism evidence="3 4">
    <name type="scientific">Inquilinus ginsengisoli</name>
    <dbReference type="NCBI Taxonomy" id="363840"/>
    <lineage>
        <taxon>Bacteria</taxon>
        <taxon>Pseudomonadati</taxon>
        <taxon>Pseudomonadota</taxon>
        <taxon>Alphaproteobacteria</taxon>
        <taxon>Rhodospirillales</taxon>
        <taxon>Rhodospirillaceae</taxon>
        <taxon>Inquilinus</taxon>
    </lineage>
</organism>
<dbReference type="Proteomes" id="UP001262410">
    <property type="component" value="Unassembled WGS sequence"/>
</dbReference>
<gene>
    <name evidence="3" type="ORF">E9232_002441</name>
</gene>
<evidence type="ECO:0000256" key="2">
    <source>
        <dbReference type="ARBA" id="ARBA00022679"/>
    </source>
</evidence>
<dbReference type="InterPro" id="IPR029063">
    <property type="entry name" value="SAM-dependent_MTases_sf"/>
</dbReference>
<keyword evidence="2" id="KW-0808">Transferase</keyword>
<dbReference type="Gene3D" id="3.40.50.12710">
    <property type="match status" value="1"/>
</dbReference>
<dbReference type="SUPFAM" id="SSF53335">
    <property type="entry name" value="S-adenosyl-L-methionine-dependent methyltransferases"/>
    <property type="match status" value="1"/>
</dbReference>
<reference evidence="3 4" key="1">
    <citation type="submission" date="2023-07" db="EMBL/GenBank/DDBJ databases">
        <title>Sorghum-associated microbial communities from plants grown in Nebraska, USA.</title>
        <authorList>
            <person name="Schachtman D."/>
        </authorList>
    </citation>
    <scope>NUCLEOTIDE SEQUENCE [LARGE SCALE GENOMIC DNA]</scope>
    <source>
        <strain evidence="3 4">584</strain>
    </source>
</reference>
<comment type="caution">
    <text evidence="3">The sequence shown here is derived from an EMBL/GenBank/DDBJ whole genome shotgun (WGS) entry which is preliminary data.</text>
</comment>
<evidence type="ECO:0000256" key="1">
    <source>
        <dbReference type="ARBA" id="ARBA00022603"/>
    </source>
</evidence>
<dbReference type="PANTHER" id="PTHR12049">
    <property type="entry name" value="PROTEIN ARGININE METHYLTRANSFERASE NDUFAF7, MITOCHONDRIAL"/>
    <property type="match status" value="1"/>
</dbReference>
<sequence length="360" mass="37672">MTTLLDLLRRRIAVDGPLTVAQYMAEALGHPRHGYYITRDPLGAAGDFTTAPEISQVFGELVGLWCADQWQRMGAPDPALLVELGPGRGTLMQDALRAIGRAAPGFRKALRLHLVETSPTLRAAQAARLAAADPVWLDRLADLPDGPVLVVANEFFDALPIRQWQRGAGGWHERLVGWDEAAGTLRWELSAQTDPGLALIPDAVRGAPEGSIAEACPAGLSHAAMLGRRLAQQGGAALIVDYGPARSAAGDSFQAMRHHAFADPLAAPGEADLTAHVDFQALALAAVQAGAAAHGPVPQGAFLEALGLRARAAQLKQASPARAAEIDAAIERLAGPDGMGMLFKALALTARQPGAPAGFP</sequence>
<evidence type="ECO:0000313" key="4">
    <source>
        <dbReference type="Proteomes" id="UP001262410"/>
    </source>
</evidence>
<dbReference type="RefSeq" id="WP_309794288.1">
    <property type="nucleotide sequence ID" value="NZ_JAVDPW010000004.1"/>
</dbReference>
<keyword evidence="4" id="KW-1185">Reference proteome</keyword>
<accession>A0ABU1JQU8</accession>
<name>A0ABU1JQU8_9PROT</name>
<dbReference type="InterPro" id="IPR038375">
    <property type="entry name" value="NDUFAF7_sf"/>
</dbReference>
<protein>
    <submittedName>
        <fullName evidence="3">NADH dehydrogenase [ubiquinone] 1 alpha subcomplex assembly factor 7</fullName>
    </submittedName>
</protein>
<dbReference type="Pfam" id="PF02636">
    <property type="entry name" value="Methyltransf_28"/>
    <property type="match status" value="1"/>
</dbReference>
<proteinExistence type="predicted"/>
<dbReference type="PANTHER" id="PTHR12049:SF7">
    <property type="entry name" value="PROTEIN ARGININE METHYLTRANSFERASE NDUFAF7, MITOCHONDRIAL"/>
    <property type="match status" value="1"/>
</dbReference>
<dbReference type="InterPro" id="IPR003788">
    <property type="entry name" value="NDUFAF7"/>
</dbReference>
<dbReference type="EMBL" id="JAVDPW010000004">
    <property type="protein sequence ID" value="MDR6289920.1"/>
    <property type="molecule type" value="Genomic_DNA"/>
</dbReference>
<keyword evidence="1" id="KW-0489">Methyltransferase</keyword>